<evidence type="ECO:0000256" key="2">
    <source>
        <dbReference type="ARBA" id="ARBA00023002"/>
    </source>
</evidence>
<evidence type="ECO:0000256" key="3">
    <source>
        <dbReference type="ARBA" id="ARBA00023027"/>
    </source>
</evidence>
<keyword evidence="7" id="KW-1185">Reference proteome</keyword>
<dbReference type="EC" id="1.1.1.79" evidence="4"/>
<dbReference type="PROSITE" id="PS00065">
    <property type="entry name" value="D_2_HYDROXYACID_DH_1"/>
    <property type="match status" value="1"/>
</dbReference>
<dbReference type="InterPro" id="IPR006140">
    <property type="entry name" value="D-isomer_DH_NAD-bd"/>
</dbReference>
<evidence type="ECO:0000313" key="7">
    <source>
        <dbReference type="Proteomes" id="UP000289738"/>
    </source>
</evidence>
<dbReference type="Gene3D" id="3.40.50.720">
    <property type="entry name" value="NAD(P)-binding Rossmann-like Domain"/>
    <property type="match status" value="4"/>
</dbReference>
<organism evidence="6 7">
    <name type="scientific">Arachis hypogaea</name>
    <name type="common">Peanut</name>
    <dbReference type="NCBI Taxonomy" id="3818"/>
    <lineage>
        <taxon>Eukaryota</taxon>
        <taxon>Viridiplantae</taxon>
        <taxon>Streptophyta</taxon>
        <taxon>Embryophyta</taxon>
        <taxon>Tracheophyta</taxon>
        <taxon>Spermatophyta</taxon>
        <taxon>Magnoliopsida</taxon>
        <taxon>eudicotyledons</taxon>
        <taxon>Gunneridae</taxon>
        <taxon>Pentapetalae</taxon>
        <taxon>rosids</taxon>
        <taxon>fabids</taxon>
        <taxon>Fabales</taxon>
        <taxon>Fabaceae</taxon>
        <taxon>Papilionoideae</taxon>
        <taxon>50 kb inversion clade</taxon>
        <taxon>dalbergioids sensu lato</taxon>
        <taxon>Dalbergieae</taxon>
        <taxon>Pterocarpus clade</taxon>
        <taxon>Arachis</taxon>
    </lineage>
</organism>
<feature type="domain" description="D-isomer specific 2-hydroxyacid dehydrogenase NAD-binding" evidence="5">
    <location>
        <begin position="182"/>
        <end position="354"/>
    </location>
</feature>
<dbReference type="Proteomes" id="UP000289738">
    <property type="component" value="Chromosome B09"/>
</dbReference>
<dbReference type="GO" id="GO:0005829">
    <property type="term" value="C:cytosol"/>
    <property type="evidence" value="ECO:0007669"/>
    <property type="project" value="TreeGrafter"/>
</dbReference>
<protein>
    <recommendedName>
        <fullName evidence="4">glyoxylate reductase (NADP(+))</fullName>
        <ecNumber evidence="4">1.1.1.79</ecNumber>
    </recommendedName>
</protein>
<dbReference type="PANTHER" id="PTHR10996">
    <property type="entry name" value="2-HYDROXYACID DEHYDROGENASE-RELATED"/>
    <property type="match status" value="1"/>
</dbReference>
<dbReference type="GO" id="GO:0051287">
    <property type="term" value="F:NAD binding"/>
    <property type="evidence" value="ECO:0007669"/>
    <property type="project" value="InterPro"/>
</dbReference>
<accession>A0A444XD46</accession>
<keyword evidence="2" id="KW-0560">Oxidoreductase</keyword>
<dbReference type="Pfam" id="PF02826">
    <property type="entry name" value="2-Hacid_dh_C"/>
    <property type="match status" value="1"/>
</dbReference>
<evidence type="ECO:0000313" key="6">
    <source>
        <dbReference type="EMBL" id="RYQ87661.1"/>
    </source>
</evidence>
<dbReference type="InterPro" id="IPR029752">
    <property type="entry name" value="D-isomer_DH_CS1"/>
</dbReference>
<dbReference type="InterPro" id="IPR036291">
    <property type="entry name" value="NAD(P)-bd_dom_sf"/>
</dbReference>
<dbReference type="GO" id="GO:0016618">
    <property type="term" value="F:hydroxypyruvate reductase [NAD(P)H] activity"/>
    <property type="evidence" value="ECO:0007669"/>
    <property type="project" value="UniProtKB-ARBA"/>
</dbReference>
<gene>
    <name evidence="6" type="ORF">Ahy_B09g095189</name>
</gene>
<dbReference type="GO" id="GO:0030267">
    <property type="term" value="F:glyoxylate reductase (NADPH) activity"/>
    <property type="evidence" value="ECO:0007669"/>
    <property type="project" value="UniProtKB-EC"/>
</dbReference>
<evidence type="ECO:0000259" key="5">
    <source>
        <dbReference type="Pfam" id="PF02826"/>
    </source>
</evidence>
<dbReference type="PANTHER" id="PTHR10996:SF179">
    <property type="entry name" value="D-ISOMER SPECIFIC 2-HYDROXYACID DEHYDROGENASE FAMILY PROTEIN-RELATED"/>
    <property type="match status" value="1"/>
</dbReference>
<sequence>MFDERGNKRWWLDVFENEPNVPEELFALDNVVLSPHAAAYTLDCFMDACEHVAKSLDAFFSMVMAEEEEVPAILVLASSFGIDIKSQNPPKYRFLEAFSSNLPLLQFLQQQQTLPPSVRAIICNALKPVTADVIRSLPSLGLVVTASAGTDHIDLTECRRRRIQVVNIGGLFTADVADMAVALLIDVLFKISAGDRFARNWGLSKPLGFPFGSKLGGKRVGIIGLGRIGGEVAKRLEAFDCIIKYHSRNKNPSVSYTFYSNVVDLASNSDVLVLCCPLTEQTRHLINKEVMLALGKDGIIINVGRGALIDEKELVQCLVKGEIRGAGLDVFEDEPNVPKGLFPLDNVVLSPHAAALTLDGFKDSCEYVTQSLDTFFSIKPQVS</sequence>
<dbReference type="EMBL" id="SDMP01000019">
    <property type="protein sequence ID" value="RYQ87661.1"/>
    <property type="molecule type" value="Genomic_DNA"/>
</dbReference>
<dbReference type="FunFam" id="3.40.50.720:FF:000213">
    <property type="entry name" value="Putative 2-hydroxyacid dehydrogenase"/>
    <property type="match status" value="1"/>
</dbReference>
<dbReference type="AlphaFoldDB" id="A0A444XD46"/>
<dbReference type="STRING" id="3818.A0A444XD46"/>
<dbReference type="InterPro" id="IPR050223">
    <property type="entry name" value="D-isomer_2-hydroxyacid_DH"/>
</dbReference>
<evidence type="ECO:0000256" key="1">
    <source>
        <dbReference type="ARBA" id="ARBA00022857"/>
    </source>
</evidence>
<dbReference type="CDD" id="cd12156">
    <property type="entry name" value="HPPR"/>
    <property type="match status" value="1"/>
</dbReference>
<proteinExistence type="predicted"/>
<dbReference type="SUPFAM" id="SSF52283">
    <property type="entry name" value="Formate/glycerate dehydrogenase catalytic domain-like"/>
    <property type="match status" value="1"/>
</dbReference>
<keyword evidence="3" id="KW-0520">NAD</keyword>
<name>A0A444XD46_ARAHY</name>
<dbReference type="GO" id="GO:0009853">
    <property type="term" value="P:photorespiration"/>
    <property type="evidence" value="ECO:0007669"/>
    <property type="project" value="UniProtKB-ARBA"/>
</dbReference>
<dbReference type="SUPFAM" id="SSF51735">
    <property type="entry name" value="NAD(P)-binding Rossmann-fold domains"/>
    <property type="match status" value="1"/>
</dbReference>
<evidence type="ECO:0000256" key="4">
    <source>
        <dbReference type="ARBA" id="ARBA00066661"/>
    </source>
</evidence>
<comment type="caution">
    <text evidence="6">The sequence shown here is derived from an EMBL/GenBank/DDBJ whole genome shotgun (WGS) entry which is preliminary data.</text>
</comment>
<reference evidence="6 7" key="1">
    <citation type="submission" date="2019-01" db="EMBL/GenBank/DDBJ databases">
        <title>Sequencing of cultivated peanut Arachis hypogaea provides insights into genome evolution and oil improvement.</title>
        <authorList>
            <person name="Chen X."/>
        </authorList>
    </citation>
    <scope>NUCLEOTIDE SEQUENCE [LARGE SCALE GENOMIC DNA]</scope>
    <source>
        <strain evidence="7">cv. Fuhuasheng</strain>
        <tissue evidence="6">Leaves</tissue>
    </source>
</reference>
<keyword evidence="1" id="KW-0521">NADP</keyword>